<comment type="caution">
    <text evidence="1">The sequence shown here is derived from an EMBL/GenBank/DDBJ whole genome shotgun (WGS) entry which is preliminary data.</text>
</comment>
<dbReference type="EMBL" id="JBHSRF010000001">
    <property type="protein sequence ID" value="MFC6079732.1"/>
    <property type="molecule type" value="Genomic_DNA"/>
</dbReference>
<name>A0ABW1NAY4_9ACTN</name>
<dbReference type="SUPFAM" id="SSF52540">
    <property type="entry name" value="P-loop containing nucleoside triphosphate hydrolases"/>
    <property type="match status" value="1"/>
</dbReference>
<organism evidence="1 2">
    <name type="scientific">Sphaerisporangium aureirubrum</name>
    <dbReference type="NCBI Taxonomy" id="1544736"/>
    <lineage>
        <taxon>Bacteria</taxon>
        <taxon>Bacillati</taxon>
        <taxon>Actinomycetota</taxon>
        <taxon>Actinomycetes</taxon>
        <taxon>Streptosporangiales</taxon>
        <taxon>Streptosporangiaceae</taxon>
        <taxon>Sphaerisporangium</taxon>
    </lineage>
</organism>
<proteinExistence type="predicted"/>
<protein>
    <recommendedName>
        <fullName evidence="3">AAA+ ATPase domain-containing protein</fullName>
    </recommendedName>
</protein>
<dbReference type="InterPro" id="IPR027417">
    <property type="entry name" value="P-loop_NTPase"/>
</dbReference>
<evidence type="ECO:0000313" key="2">
    <source>
        <dbReference type="Proteomes" id="UP001596137"/>
    </source>
</evidence>
<dbReference type="Proteomes" id="UP001596137">
    <property type="component" value="Unassembled WGS sequence"/>
</dbReference>
<gene>
    <name evidence="1" type="ORF">ACFP1K_01065</name>
</gene>
<reference evidence="2" key="1">
    <citation type="journal article" date="2019" name="Int. J. Syst. Evol. Microbiol.">
        <title>The Global Catalogue of Microorganisms (GCM) 10K type strain sequencing project: providing services to taxonomists for standard genome sequencing and annotation.</title>
        <authorList>
            <consortium name="The Broad Institute Genomics Platform"/>
            <consortium name="The Broad Institute Genome Sequencing Center for Infectious Disease"/>
            <person name="Wu L."/>
            <person name="Ma J."/>
        </authorList>
    </citation>
    <scope>NUCLEOTIDE SEQUENCE [LARGE SCALE GENOMIC DNA]</scope>
    <source>
        <strain evidence="2">JCM 30346</strain>
    </source>
</reference>
<evidence type="ECO:0000313" key="1">
    <source>
        <dbReference type="EMBL" id="MFC6079732.1"/>
    </source>
</evidence>
<evidence type="ECO:0008006" key="3">
    <source>
        <dbReference type="Google" id="ProtNLM"/>
    </source>
</evidence>
<accession>A0ABW1NAY4</accession>
<dbReference type="RefSeq" id="WP_380746070.1">
    <property type="nucleotide sequence ID" value="NZ_JBHSRF010000001.1"/>
</dbReference>
<dbReference type="Gene3D" id="3.40.50.300">
    <property type="entry name" value="P-loop containing nucleotide triphosphate hydrolases"/>
    <property type="match status" value="1"/>
</dbReference>
<keyword evidence="2" id="KW-1185">Reference proteome</keyword>
<sequence length="281" mass="31943">MRDRAMWGVGFYFNLRRRVVREQDCFWSLRLVRLLGMRFLGQHAPADLVRRLAHVRWIAGGTGAGKSTLTRSLAGRQDLLVYDGDRAEQGYIDRCTAQRQPYLFALLRTPLEQRWTGRTADEIFQAMPSLHGETFGFVIEDLLALPADRPVLVDDFRTLPRDVAPLLTRREQAAFLLPTPEFRRNALGARFADPARARANWGSSDHADALAKRLARDELWDEEVRHQALELDLPVLQVDGSRNVAELADELAAMFHLRDMRATECDVAVSRRPGGVAPCRR</sequence>